<dbReference type="Pfam" id="PF08271">
    <property type="entry name" value="Zn_Ribbon_TF"/>
    <property type="match status" value="1"/>
</dbReference>
<dbReference type="PRINTS" id="PR00685">
    <property type="entry name" value="TIFACTORIIB"/>
</dbReference>
<dbReference type="InterPro" id="IPR013150">
    <property type="entry name" value="TFIIB_cyclin"/>
</dbReference>
<dbReference type="Pfam" id="PF00382">
    <property type="entry name" value="TFIIB"/>
    <property type="match status" value="1"/>
</dbReference>
<keyword evidence="6" id="KW-1185">Reference proteome</keyword>
<dbReference type="GO" id="GO:0017025">
    <property type="term" value="F:TBP-class protein binding"/>
    <property type="evidence" value="ECO:0007669"/>
    <property type="project" value="InterPro"/>
</dbReference>
<reference evidence="5 6" key="1">
    <citation type="submission" date="2022-03" db="EMBL/GenBank/DDBJ databases">
        <authorList>
            <person name="Nunn A."/>
            <person name="Chopra R."/>
            <person name="Nunn A."/>
            <person name="Contreras Garrido A."/>
        </authorList>
    </citation>
    <scope>NUCLEOTIDE SEQUENCE [LARGE SCALE GENOMIC DNA]</scope>
</reference>
<dbReference type="GO" id="GO:0008270">
    <property type="term" value="F:zinc ion binding"/>
    <property type="evidence" value="ECO:0007669"/>
    <property type="project" value="UniProtKB-KW"/>
</dbReference>
<dbReference type="SUPFAM" id="SSF47954">
    <property type="entry name" value="Cyclin-like"/>
    <property type="match status" value="2"/>
</dbReference>
<evidence type="ECO:0000256" key="1">
    <source>
        <dbReference type="ARBA" id="ARBA00023015"/>
    </source>
</evidence>
<organism evidence="5 6">
    <name type="scientific">Thlaspi arvense</name>
    <name type="common">Field penny-cress</name>
    <dbReference type="NCBI Taxonomy" id="13288"/>
    <lineage>
        <taxon>Eukaryota</taxon>
        <taxon>Viridiplantae</taxon>
        <taxon>Streptophyta</taxon>
        <taxon>Embryophyta</taxon>
        <taxon>Tracheophyta</taxon>
        <taxon>Spermatophyta</taxon>
        <taxon>Magnoliopsida</taxon>
        <taxon>eudicotyledons</taxon>
        <taxon>Gunneridae</taxon>
        <taxon>Pentapetalae</taxon>
        <taxon>rosids</taxon>
        <taxon>malvids</taxon>
        <taxon>Brassicales</taxon>
        <taxon>Brassicaceae</taxon>
        <taxon>Thlaspideae</taxon>
        <taxon>Thlaspi</taxon>
    </lineage>
</organism>
<dbReference type="GO" id="GO:0070897">
    <property type="term" value="P:transcription preinitiation complex assembly"/>
    <property type="evidence" value="ECO:0007669"/>
    <property type="project" value="InterPro"/>
</dbReference>
<gene>
    <name evidence="5" type="ORF">TAV2_LOCUS7119</name>
</gene>
<keyword evidence="3" id="KW-0863">Zinc-finger</keyword>
<dbReference type="PANTHER" id="PTHR31267:SF2">
    <property type="entry name" value="EXPRESSED PROTEIN"/>
    <property type="match status" value="1"/>
</dbReference>
<dbReference type="Gene3D" id="1.10.472.10">
    <property type="entry name" value="Cyclin-like"/>
    <property type="match status" value="1"/>
</dbReference>
<dbReference type="InterPro" id="IPR013137">
    <property type="entry name" value="Znf_TFIIB"/>
</dbReference>
<keyword evidence="3" id="KW-0862">Zinc</keyword>
<keyword evidence="2" id="KW-0804">Transcription</keyword>
<feature type="domain" description="TFIIB-type" evidence="4">
    <location>
        <begin position="265"/>
        <end position="297"/>
    </location>
</feature>
<sequence>MSPFENKNRPICFLWLGIYSNASNSNTMNLINMVASRPKKKRKGSELCQSNSIYEQEWALTRNKLCEKVDPSDEAISPSKRRLVLSTHLMQQLLQPAPAFVFSGNKAAFNYETVLHFVSRFSLANACSLDQSHSDLNKSRTNCQTWKITASDQDQRCSSLVKYFMEKMQKLESDFQSLDCSTTSILGITLEIQDLERFSVINRLAKFHCRTKTMKRSAPQRYVVEIQMPMNLPEPLHCLPLLQSFPNPQQHQEQRNPKEKKLRMEGEICLDCKRPTVTVTDQSSGDTICTECGLVMEAFLIEVREEYRTFANDDGGDRDPHRVGAPTNPLLKSGGLSTIIDKRTEKTSSVSKADLSDLFRTQNLVKNSEEDLIVKACKEIKRMTDDLGLISGVEFRACEIISKFDESNTKRLRRGKQLIALCAASVSTACRELKLSRTLKEIATVAEGVELKDINKASMAIKRLLGSDQAEAASEAPQVIINTGELVRRFCSKLRIGIKETKAIREAVEKAESFDIRRTPKSILAAVIFMINQLSPAKKSPIRDIALVAEVVENTIKNTVKDMYPYALKIIPQWYASEEDIIKTLGGILGSWDSAKSRQAFL</sequence>
<keyword evidence="1" id="KW-0805">Transcription regulation</keyword>
<dbReference type="PROSITE" id="PS51134">
    <property type="entry name" value="ZF_TFIIB"/>
    <property type="match status" value="1"/>
</dbReference>
<evidence type="ECO:0000259" key="4">
    <source>
        <dbReference type="PROSITE" id="PS51134"/>
    </source>
</evidence>
<dbReference type="EMBL" id="OU466858">
    <property type="protein sequence ID" value="CAH2044927.1"/>
    <property type="molecule type" value="Genomic_DNA"/>
</dbReference>
<dbReference type="Gene3D" id="1.10.472.170">
    <property type="match status" value="1"/>
</dbReference>
<dbReference type="Proteomes" id="UP000836841">
    <property type="component" value="Chromosome 2"/>
</dbReference>
<dbReference type="AlphaFoldDB" id="A0AAU9RLL5"/>
<dbReference type="InterPro" id="IPR000812">
    <property type="entry name" value="TFIIB"/>
</dbReference>
<protein>
    <recommendedName>
        <fullName evidence="4">TFIIB-type domain-containing protein</fullName>
    </recommendedName>
</protein>
<evidence type="ECO:0000313" key="6">
    <source>
        <dbReference type="Proteomes" id="UP000836841"/>
    </source>
</evidence>
<dbReference type="SUPFAM" id="SSF57783">
    <property type="entry name" value="Zinc beta-ribbon"/>
    <property type="match status" value="1"/>
</dbReference>
<accession>A0AAU9RLL5</accession>
<dbReference type="PANTHER" id="PTHR31267">
    <property type="entry name" value="DENTIN SIALOPHOSPHOPROTEIN-LIKE PROTEIN"/>
    <property type="match status" value="1"/>
</dbReference>
<dbReference type="InterPro" id="IPR036915">
    <property type="entry name" value="Cyclin-like_sf"/>
</dbReference>
<proteinExistence type="predicted"/>
<evidence type="ECO:0000313" key="5">
    <source>
        <dbReference type="EMBL" id="CAH2044927.1"/>
    </source>
</evidence>
<evidence type="ECO:0000256" key="3">
    <source>
        <dbReference type="PROSITE-ProRule" id="PRU00469"/>
    </source>
</evidence>
<name>A0AAU9RLL5_THLAR</name>
<evidence type="ECO:0000256" key="2">
    <source>
        <dbReference type="ARBA" id="ARBA00023163"/>
    </source>
</evidence>
<keyword evidence="3" id="KW-0479">Metal-binding</keyword>